<dbReference type="EMBL" id="LN879502">
    <property type="protein sequence ID" value="CUI16243.1"/>
    <property type="molecule type" value="Genomic_DNA"/>
</dbReference>
<comment type="pathway">
    <text evidence="10 11">Cell wall biogenesis; peptidoglycan biosynthesis.</text>
</comment>
<gene>
    <name evidence="10 14" type="primary">murF</name>
    <name evidence="14" type="ORF">PNK_0616</name>
</gene>
<dbReference type="HAMAP" id="MF_02019">
    <property type="entry name" value="MurF"/>
    <property type="match status" value="1"/>
</dbReference>
<dbReference type="InParanoid" id="A0A0U5EQ54"/>
<dbReference type="RefSeq" id="WP_059060224.1">
    <property type="nucleotide sequence ID" value="NZ_LN879502.1"/>
</dbReference>
<comment type="similarity">
    <text evidence="10">Belongs to the MurCDEF family. MurF subfamily.</text>
</comment>
<dbReference type="InterPro" id="IPR036615">
    <property type="entry name" value="Mur_ligase_C_dom_sf"/>
</dbReference>
<evidence type="ECO:0000259" key="12">
    <source>
        <dbReference type="Pfam" id="PF02875"/>
    </source>
</evidence>
<evidence type="ECO:0000256" key="10">
    <source>
        <dbReference type="HAMAP-Rule" id="MF_02019"/>
    </source>
</evidence>
<feature type="binding site" evidence="10">
    <location>
        <begin position="110"/>
        <end position="116"/>
    </location>
    <ligand>
        <name>ATP</name>
        <dbReference type="ChEBI" id="CHEBI:30616"/>
    </ligand>
</feature>
<dbReference type="SUPFAM" id="SSF63418">
    <property type="entry name" value="MurE/MurF N-terminal domain"/>
    <property type="match status" value="1"/>
</dbReference>
<dbReference type="GO" id="GO:0005524">
    <property type="term" value="F:ATP binding"/>
    <property type="evidence" value="ECO:0007669"/>
    <property type="project" value="UniProtKB-UniRule"/>
</dbReference>
<name>A0A0U5EQ54_9BACT</name>
<proteinExistence type="inferred from homology"/>
<evidence type="ECO:0000256" key="3">
    <source>
        <dbReference type="ARBA" id="ARBA00022618"/>
    </source>
</evidence>
<keyword evidence="3 10" id="KW-0132">Cell division</keyword>
<organism evidence="14 15">
    <name type="scientific">Candidatus Protochlamydia naegleriophila</name>
    <dbReference type="NCBI Taxonomy" id="389348"/>
    <lineage>
        <taxon>Bacteria</taxon>
        <taxon>Pseudomonadati</taxon>
        <taxon>Chlamydiota</taxon>
        <taxon>Chlamydiia</taxon>
        <taxon>Parachlamydiales</taxon>
        <taxon>Parachlamydiaceae</taxon>
        <taxon>Candidatus Protochlamydia</taxon>
    </lineage>
</organism>
<evidence type="ECO:0000256" key="7">
    <source>
        <dbReference type="ARBA" id="ARBA00022984"/>
    </source>
</evidence>
<feature type="domain" description="Mur ligase C-terminal" evidence="12">
    <location>
        <begin position="315"/>
        <end position="436"/>
    </location>
</feature>
<dbReference type="Proteomes" id="UP000069902">
    <property type="component" value="Chromosome cPNK"/>
</dbReference>
<dbReference type="UniPathway" id="UPA00219"/>
<feature type="domain" description="Mur ligase central" evidence="13">
    <location>
        <begin position="108"/>
        <end position="292"/>
    </location>
</feature>
<evidence type="ECO:0000313" key="14">
    <source>
        <dbReference type="EMBL" id="CUI16243.1"/>
    </source>
</evidence>
<evidence type="ECO:0000256" key="6">
    <source>
        <dbReference type="ARBA" id="ARBA00022960"/>
    </source>
</evidence>
<dbReference type="NCBIfam" id="TIGR01143">
    <property type="entry name" value="murF"/>
    <property type="match status" value="1"/>
</dbReference>
<dbReference type="FunCoup" id="A0A0U5EQ54">
    <property type="interactions" value="304"/>
</dbReference>
<dbReference type="GO" id="GO:0005737">
    <property type="term" value="C:cytoplasm"/>
    <property type="evidence" value="ECO:0007669"/>
    <property type="project" value="UniProtKB-SubCell"/>
</dbReference>
<evidence type="ECO:0000256" key="8">
    <source>
        <dbReference type="ARBA" id="ARBA00023306"/>
    </source>
</evidence>
<evidence type="ECO:0000256" key="11">
    <source>
        <dbReference type="RuleBase" id="RU004136"/>
    </source>
</evidence>
<keyword evidence="15" id="KW-1185">Reference proteome</keyword>
<keyword evidence="2 10" id="KW-0436">Ligase</keyword>
<comment type="subcellular location">
    <subcellularLocation>
        <location evidence="10 11">Cytoplasm</location>
    </subcellularLocation>
</comment>
<dbReference type="KEGG" id="pnl:PNK_0616"/>
<dbReference type="GO" id="GO:0008766">
    <property type="term" value="F:UDP-N-acetylmuramoylalanyl-D-glutamyl-2,6-diaminopimelate-D-alanyl-D-alanine ligase activity"/>
    <property type="evidence" value="ECO:0007669"/>
    <property type="project" value="RHEA"/>
</dbReference>
<reference evidence="15" key="1">
    <citation type="submission" date="2015-09" db="EMBL/GenBank/DDBJ databases">
        <authorList>
            <person name="Bertelli C."/>
        </authorList>
    </citation>
    <scope>NUCLEOTIDE SEQUENCE [LARGE SCALE GENOMIC DNA]</scope>
    <source>
        <strain evidence="15">KNic</strain>
    </source>
</reference>
<dbReference type="InterPro" id="IPR013221">
    <property type="entry name" value="Mur_ligase_cen"/>
</dbReference>
<dbReference type="Pfam" id="PF02875">
    <property type="entry name" value="Mur_ligase_C"/>
    <property type="match status" value="1"/>
</dbReference>
<dbReference type="InterPro" id="IPR051046">
    <property type="entry name" value="MurCDEF_CellWall_CoF430Synth"/>
</dbReference>
<comment type="function">
    <text evidence="10 11">Involved in cell wall formation. Catalyzes the final step in the synthesis of UDP-N-acetylmuramoyl-pentapeptide, the precursor of murein.</text>
</comment>
<keyword evidence="5 10" id="KW-0067">ATP-binding</keyword>
<keyword evidence="7 10" id="KW-0573">Peptidoglycan synthesis</keyword>
<dbReference type="Gene3D" id="3.40.1390.10">
    <property type="entry name" value="MurE/MurF, N-terminal domain"/>
    <property type="match status" value="1"/>
</dbReference>
<dbReference type="GO" id="GO:0009252">
    <property type="term" value="P:peptidoglycan biosynthetic process"/>
    <property type="evidence" value="ECO:0007669"/>
    <property type="project" value="UniProtKB-UniRule"/>
</dbReference>
<evidence type="ECO:0000256" key="5">
    <source>
        <dbReference type="ARBA" id="ARBA00022840"/>
    </source>
</evidence>
<keyword evidence="1 10" id="KW-0963">Cytoplasm</keyword>
<dbReference type="GO" id="GO:0071555">
    <property type="term" value="P:cell wall organization"/>
    <property type="evidence" value="ECO:0007669"/>
    <property type="project" value="UniProtKB-KW"/>
</dbReference>
<evidence type="ECO:0000313" key="15">
    <source>
        <dbReference type="Proteomes" id="UP000069902"/>
    </source>
</evidence>
<dbReference type="InterPro" id="IPR005863">
    <property type="entry name" value="UDP-N-AcMur_synth"/>
</dbReference>
<accession>A0A0U5EQ54</accession>
<dbReference type="PATRIC" id="fig|389348.3.peg.678"/>
<dbReference type="SUPFAM" id="SSF53244">
    <property type="entry name" value="MurD-like peptide ligases, peptide-binding domain"/>
    <property type="match status" value="1"/>
</dbReference>
<sequence length="447" mass="48647">MRSMTWKQIAQFLNCPEPHQREIVQGFCVDTRLLKPGEVFVALVGTRVDGHAYLEEAQKKGALAAIVGNSYRGPNYGLHLFHVADPLDALQELARAVLANGRSQIVAVTGSVGKTTTKEFIKSLLSSRYAVAASPGNSNSQVGVPLSVLNHTTGNEEILVLEMGMTEPGQLARLVQIAPPDVAVLTTAALVHACNFASLEAIALTKAEIFSHSQTKLGILHYDLSNLTTLSEVGSCPKISFSTTSSDADYSLDRVMDNTLRVKGGKETFRLGHIHVPGAHNVHNALAAVVVARYFGLSWEEIKTGLAMLRLPEKRLQVVQREGVVFLNDSYNASEVSTKAALETLPEPVGEGCKVAVLGSMMELGQFSNDCHKRVGEFALDRVAKVMCLGEECRPIYDVWKKAGRSVELFLDRAALVAHLRQVLKPSDVVLLKGSRSKELWKVLEEL</sequence>
<evidence type="ECO:0000256" key="4">
    <source>
        <dbReference type="ARBA" id="ARBA00022741"/>
    </source>
</evidence>
<evidence type="ECO:0000256" key="9">
    <source>
        <dbReference type="ARBA" id="ARBA00023316"/>
    </source>
</evidence>
<dbReference type="AlphaFoldDB" id="A0A0U5EQ54"/>
<evidence type="ECO:0000256" key="2">
    <source>
        <dbReference type="ARBA" id="ARBA00022598"/>
    </source>
</evidence>
<dbReference type="InterPro" id="IPR036565">
    <property type="entry name" value="Mur-like_cat_sf"/>
</dbReference>
<dbReference type="SUPFAM" id="SSF53623">
    <property type="entry name" value="MurD-like peptide ligases, catalytic domain"/>
    <property type="match status" value="1"/>
</dbReference>
<evidence type="ECO:0000256" key="1">
    <source>
        <dbReference type="ARBA" id="ARBA00022490"/>
    </source>
</evidence>
<comment type="catalytic activity">
    <reaction evidence="10 11">
        <text>D-alanyl-D-alanine + UDP-N-acetyl-alpha-D-muramoyl-L-alanyl-gamma-D-glutamyl-meso-2,6-diaminopimelate + ATP = UDP-N-acetyl-alpha-D-muramoyl-L-alanyl-gamma-D-glutamyl-meso-2,6-diaminopimeloyl-D-alanyl-D-alanine + ADP + phosphate + H(+)</text>
        <dbReference type="Rhea" id="RHEA:28374"/>
        <dbReference type="ChEBI" id="CHEBI:15378"/>
        <dbReference type="ChEBI" id="CHEBI:30616"/>
        <dbReference type="ChEBI" id="CHEBI:43474"/>
        <dbReference type="ChEBI" id="CHEBI:57822"/>
        <dbReference type="ChEBI" id="CHEBI:61386"/>
        <dbReference type="ChEBI" id="CHEBI:83905"/>
        <dbReference type="ChEBI" id="CHEBI:456216"/>
        <dbReference type="EC" id="6.3.2.10"/>
    </reaction>
</comment>
<keyword evidence="9 10" id="KW-0961">Cell wall biogenesis/degradation</keyword>
<dbReference type="STRING" id="389348.PNK_0616"/>
<dbReference type="GO" id="GO:0047480">
    <property type="term" value="F:UDP-N-acetylmuramoyl-tripeptide-D-alanyl-D-alanine ligase activity"/>
    <property type="evidence" value="ECO:0007669"/>
    <property type="project" value="UniProtKB-UniRule"/>
</dbReference>
<dbReference type="Gene3D" id="3.90.190.20">
    <property type="entry name" value="Mur ligase, C-terminal domain"/>
    <property type="match status" value="1"/>
</dbReference>
<keyword evidence="6 10" id="KW-0133">Cell shape</keyword>
<dbReference type="Pfam" id="PF08245">
    <property type="entry name" value="Mur_ligase_M"/>
    <property type="match status" value="1"/>
</dbReference>
<keyword evidence="4 10" id="KW-0547">Nucleotide-binding</keyword>
<dbReference type="EC" id="6.3.2.10" evidence="10 11"/>
<protein>
    <recommendedName>
        <fullName evidence="10 11">UDP-N-acetylmuramoyl-tripeptide--D-alanyl-D-alanine ligase</fullName>
        <ecNumber evidence="10 11">6.3.2.10</ecNumber>
    </recommendedName>
    <alternativeName>
        <fullName evidence="10">D-alanyl-D-alanine-adding enzyme</fullName>
    </alternativeName>
</protein>
<evidence type="ECO:0000259" key="13">
    <source>
        <dbReference type="Pfam" id="PF08245"/>
    </source>
</evidence>
<dbReference type="PANTHER" id="PTHR43024:SF1">
    <property type="entry name" value="UDP-N-ACETYLMURAMOYL-TRIPEPTIDE--D-ALANYL-D-ALANINE LIGASE"/>
    <property type="match status" value="1"/>
</dbReference>
<dbReference type="GO" id="GO:0051301">
    <property type="term" value="P:cell division"/>
    <property type="evidence" value="ECO:0007669"/>
    <property type="project" value="UniProtKB-KW"/>
</dbReference>
<dbReference type="InterPro" id="IPR004101">
    <property type="entry name" value="Mur_ligase_C"/>
</dbReference>
<dbReference type="Gene3D" id="3.40.1190.10">
    <property type="entry name" value="Mur-like, catalytic domain"/>
    <property type="match status" value="1"/>
</dbReference>
<dbReference type="InterPro" id="IPR035911">
    <property type="entry name" value="MurE/MurF_N"/>
</dbReference>
<dbReference type="GO" id="GO:0008360">
    <property type="term" value="P:regulation of cell shape"/>
    <property type="evidence" value="ECO:0007669"/>
    <property type="project" value="UniProtKB-KW"/>
</dbReference>
<keyword evidence="8 10" id="KW-0131">Cell cycle</keyword>
<dbReference type="PANTHER" id="PTHR43024">
    <property type="entry name" value="UDP-N-ACETYLMURAMOYL-TRIPEPTIDE--D-ALANYL-D-ALANINE LIGASE"/>
    <property type="match status" value="1"/>
</dbReference>